<feature type="region of interest" description="Disordered" evidence="1">
    <location>
        <begin position="222"/>
        <end position="242"/>
    </location>
</feature>
<dbReference type="InterPro" id="IPR044708">
    <property type="entry name" value="CPR5"/>
</dbReference>
<keyword evidence="2" id="KW-1133">Transmembrane helix</keyword>
<evidence type="ECO:0000256" key="1">
    <source>
        <dbReference type="SAM" id="MobiDB-lite"/>
    </source>
</evidence>
<dbReference type="PANTHER" id="PTHR35322:SF2">
    <property type="entry name" value="PROTEIN CPR-5"/>
    <property type="match status" value="1"/>
</dbReference>
<dbReference type="Proteomes" id="UP001187471">
    <property type="component" value="Unassembled WGS sequence"/>
</dbReference>
<feature type="transmembrane region" description="Helical" evidence="2">
    <location>
        <begin position="465"/>
        <end position="484"/>
    </location>
</feature>
<dbReference type="AlphaFoldDB" id="A0AA88R8V9"/>
<dbReference type="GO" id="GO:0010090">
    <property type="term" value="P:trichome morphogenesis"/>
    <property type="evidence" value="ECO:0007669"/>
    <property type="project" value="InterPro"/>
</dbReference>
<keyword evidence="2" id="KW-0472">Membrane</keyword>
<keyword evidence="5" id="KW-1185">Reference proteome</keyword>
<dbReference type="GO" id="GO:0006952">
    <property type="term" value="P:defense response"/>
    <property type="evidence" value="ECO:0007669"/>
    <property type="project" value="InterPro"/>
</dbReference>
<feature type="transmembrane region" description="Helical" evidence="2">
    <location>
        <begin position="542"/>
        <end position="563"/>
    </location>
</feature>
<organism evidence="4 5">
    <name type="scientific">Escallonia rubra</name>
    <dbReference type="NCBI Taxonomy" id="112253"/>
    <lineage>
        <taxon>Eukaryota</taxon>
        <taxon>Viridiplantae</taxon>
        <taxon>Streptophyta</taxon>
        <taxon>Embryophyta</taxon>
        <taxon>Tracheophyta</taxon>
        <taxon>Spermatophyta</taxon>
        <taxon>Magnoliopsida</taxon>
        <taxon>eudicotyledons</taxon>
        <taxon>Gunneridae</taxon>
        <taxon>Pentapetalae</taxon>
        <taxon>asterids</taxon>
        <taxon>campanulids</taxon>
        <taxon>Escalloniales</taxon>
        <taxon>Escalloniaceae</taxon>
        <taxon>Escallonia</taxon>
    </lineage>
</organism>
<feature type="domain" description="UmuC" evidence="3">
    <location>
        <begin position="165"/>
        <end position="351"/>
    </location>
</feature>
<feature type="compositionally biased region" description="Low complexity" evidence="1">
    <location>
        <begin position="55"/>
        <end position="64"/>
    </location>
</feature>
<protein>
    <recommendedName>
        <fullName evidence="3">UmuC domain-containing protein</fullName>
    </recommendedName>
</protein>
<gene>
    <name evidence="4" type="ORF">RJ640_009861</name>
</gene>
<feature type="region of interest" description="Disordered" evidence="1">
    <location>
        <begin position="1"/>
        <end position="70"/>
    </location>
</feature>
<reference evidence="4" key="1">
    <citation type="submission" date="2022-12" db="EMBL/GenBank/DDBJ databases">
        <title>Draft genome assemblies for two species of Escallonia (Escalloniales).</title>
        <authorList>
            <person name="Chanderbali A."/>
            <person name="Dervinis C."/>
            <person name="Anghel I."/>
            <person name="Soltis D."/>
            <person name="Soltis P."/>
            <person name="Zapata F."/>
        </authorList>
    </citation>
    <scope>NUCLEOTIDE SEQUENCE</scope>
    <source>
        <strain evidence="4">UCBG92.1500</strain>
        <tissue evidence="4">Leaf</tissue>
    </source>
</reference>
<dbReference type="GO" id="GO:0010150">
    <property type="term" value="P:leaf senescence"/>
    <property type="evidence" value="ECO:0007669"/>
    <property type="project" value="InterPro"/>
</dbReference>
<evidence type="ECO:0000256" key="2">
    <source>
        <dbReference type="SAM" id="Phobius"/>
    </source>
</evidence>
<dbReference type="EMBL" id="JAVXUO010001995">
    <property type="protein sequence ID" value="KAK2977391.1"/>
    <property type="molecule type" value="Genomic_DNA"/>
</dbReference>
<name>A0AA88R8V9_9ASTE</name>
<keyword evidence="2" id="KW-0812">Transmembrane</keyword>
<feature type="transmembrane region" description="Helical" evidence="2">
    <location>
        <begin position="496"/>
        <end position="521"/>
    </location>
</feature>
<evidence type="ECO:0000313" key="5">
    <source>
        <dbReference type="Proteomes" id="UP001187471"/>
    </source>
</evidence>
<dbReference type="InterPro" id="IPR001126">
    <property type="entry name" value="UmuC"/>
</dbReference>
<feature type="transmembrane region" description="Helical" evidence="2">
    <location>
        <begin position="434"/>
        <end position="453"/>
    </location>
</feature>
<dbReference type="PANTHER" id="PTHR35322">
    <property type="entry name" value="PROTEIN CPR-5"/>
    <property type="match status" value="1"/>
</dbReference>
<dbReference type="PROSITE" id="PS50173">
    <property type="entry name" value="UMUC"/>
    <property type="match status" value="1"/>
</dbReference>
<comment type="caution">
    <text evidence="4">The sequence shown here is derived from an EMBL/GenBank/DDBJ whole genome shotgun (WGS) entry which is preliminary data.</text>
</comment>
<evidence type="ECO:0000313" key="4">
    <source>
        <dbReference type="EMBL" id="KAK2977391.1"/>
    </source>
</evidence>
<sequence length="732" mass="81317">METNASTSTGDVDPRSAAEIPPNTNSSIIGGEPIMINGKKKKKKIKTQNESAAPSSSSSSSSHSIQRGVRALGTRRNPRILIGSVRHKESDVDALALPLGMSMAAVISQVLERKDVAGERMSADHLSTMAAITQLVTFSAVDHPGVAPFADLICTLAVRESLANVFGNKFDCFVGSFEKSFRSTLTTLRLINESSKDGAERLVYLNKRSSCCDPNSCVSHSRETKRNSGVKDGQPDVTTRERFSTHEEIEENMPTEIITRELAIYDEQTNQQLACVSPNARKSSTNQIMFNTLEKSVMEQARSNDLKTFEIGLTMRKLQLKETQLALDSTSNLLERFKLSMGISRASLKAEKFKSQLEDTRYAELLRKCIDCLVAGLFIMLTSLAYGTYNYSPQRITEATASCKPVDEPKSWWIPKPMSSFNSGFHILRCQVQVLSRILFGVSMILVIAYLLLQRSATSKQTMPITFILLLLGGACGFVGKFCIDTLGGSGYHWLFYWEALCLLHFFANIFTSVLFSILYGPVNVSGRSKCNTMCPYSIRQFVFYGSVLLLLPVLCGLMPFAGPLEWKEHFSSLLIGRKEDHFSSGFIQTISLASALNVFPSTIVPFEDCLWEVVENAFCFPALNVLPSTIVPPLKTIYGKWLRMLSYLVSTRWTRVPVQRVHINTLLARGDVSSAYQYKLDEVRVESESSSGVKRKGELYVDRILGLLEVGQKHCGQKTDDSNVSDDDYKA</sequence>
<accession>A0AA88R8V9</accession>
<proteinExistence type="predicted"/>
<feature type="compositionally biased region" description="Polar residues" evidence="1">
    <location>
        <begin position="1"/>
        <end position="10"/>
    </location>
</feature>
<dbReference type="GO" id="GO:0006281">
    <property type="term" value="P:DNA repair"/>
    <property type="evidence" value="ECO:0007669"/>
    <property type="project" value="InterPro"/>
</dbReference>
<evidence type="ECO:0000259" key="3">
    <source>
        <dbReference type="PROSITE" id="PS50173"/>
    </source>
</evidence>